<dbReference type="PRINTS" id="PR00149">
    <property type="entry name" value="FUMRATELYASE"/>
</dbReference>
<feature type="domain" description="Fumarase C C-terminal" evidence="4">
    <location>
        <begin position="418"/>
        <end position="466"/>
    </location>
</feature>
<dbReference type="PRINTS" id="PR00145">
    <property type="entry name" value="ARGSUCLYASE"/>
</dbReference>
<dbReference type="PANTHER" id="PTHR42696:SF2">
    <property type="entry name" value="ASPARTATE AMMONIA-LYASE"/>
    <property type="match status" value="1"/>
</dbReference>
<dbReference type="EMBL" id="CACRUE010000024">
    <property type="protein sequence ID" value="VYU01964.1"/>
    <property type="molecule type" value="Genomic_DNA"/>
</dbReference>
<dbReference type="PANTHER" id="PTHR42696">
    <property type="entry name" value="ASPARTATE AMMONIA-LYASE"/>
    <property type="match status" value="1"/>
</dbReference>
<dbReference type="Pfam" id="PF10415">
    <property type="entry name" value="FumaraseC_C"/>
    <property type="match status" value="1"/>
</dbReference>
<dbReference type="GO" id="GO:0008797">
    <property type="term" value="F:aspartate ammonia-lyase activity"/>
    <property type="evidence" value="ECO:0007669"/>
    <property type="project" value="UniProtKB-EC"/>
</dbReference>
<dbReference type="AlphaFoldDB" id="A0A6N3BFN7"/>
<dbReference type="Pfam" id="PF00206">
    <property type="entry name" value="Lyase_1"/>
    <property type="match status" value="1"/>
</dbReference>
<dbReference type="RefSeq" id="WP_024037957.1">
    <property type="nucleotide sequence ID" value="NZ_CACRUE010000024.1"/>
</dbReference>
<reference evidence="5" key="1">
    <citation type="submission" date="2019-11" db="EMBL/GenBank/DDBJ databases">
        <authorList>
            <person name="Feng L."/>
        </authorList>
    </citation>
    <scope>NUCLEOTIDE SEQUENCE</scope>
    <source>
        <strain evidence="5">IbartlettiiLFYP30</strain>
    </source>
</reference>
<evidence type="ECO:0000256" key="2">
    <source>
        <dbReference type="ARBA" id="ARBA00023239"/>
    </source>
</evidence>
<name>A0A6N3BFN7_9FIRM</name>
<sequence>MDNITIDKANENVKSNKRIEKDKLGKVAIDKDMLYGIQTARAFENFNISDSKVRKELIYAMVTVKKAAAIANEKVKTLDKERANAIVEACNAILAGKYDDSFITNSLQGGAGTSTNMNVNEVIANLALKICGREPGDYDYIHPLDHVNMGQSTNDVYPTALRIACINLVRALSDECSKLQESLQRKENEFEFVVKLGRTEMMDALPITLGQEFGAFAQAIARDRWRIYKVEERLRQINLGGTAIGTGSNANRLYTFRVIEIIRDLTGIGLAKSEYPIDLTQNNDVFVEVSGLLKSLAVNLMKISTDLRIMNSKPFSEIHLADMQAGSTIMPGKVNPVIPEMVTQVAIKVMANDSAISICAASGNFELNAFMPLIAESILESLTLLKETLKIFRTKCINTITANEECCKKHLDNSIVLLATALVPYLGYDKASEIIEKSDHNPDKVKEIVLEENLMDKDKLDEILNYHHTITYL</sequence>
<dbReference type="InterPro" id="IPR020557">
    <property type="entry name" value="Fumarate_lyase_CS"/>
</dbReference>
<feature type="domain" description="Fumarate lyase N-terminal" evidence="3">
    <location>
        <begin position="26"/>
        <end position="350"/>
    </location>
</feature>
<proteinExistence type="predicted"/>
<dbReference type="GO" id="GO:0006099">
    <property type="term" value="P:tricarboxylic acid cycle"/>
    <property type="evidence" value="ECO:0007669"/>
    <property type="project" value="InterPro"/>
</dbReference>
<dbReference type="FunFam" id="1.20.200.10:FF:000001">
    <property type="entry name" value="Fumarate hydratase, mitochondrial"/>
    <property type="match status" value="1"/>
</dbReference>
<accession>A0A6N3BFN7</accession>
<dbReference type="GO" id="GO:0008652">
    <property type="term" value="P:amino acid biosynthetic process"/>
    <property type="evidence" value="ECO:0007669"/>
    <property type="project" value="UniProtKB-KW"/>
</dbReference>
<dbReference type="Gene3D" id="1.20.200.10">
    <property type="entry name" value="Fumarase/aspartase (Central domain)"/>
    <property type="match status" value="1"/>
</dbReference>
<dbReference type="EC" id="4.3.1.1" evidence="5"/>
<organism evidence="5">
    <name type="scientific">Intestinibacter bartlettii</name>
    <dbReference type="NCBI Taxonomy" id="261299"/>
    <lineage>
        <taxon>Bacteria</taxon>
        <taxon>Bacillati</taxon>
        <taxon>Bacillota</taxon>
        <taxon>Clostridia</taxon>
        <taxon>Peptostreptococcales</taxon>
        <taxon>Peptostreptococcaceae</taxon>
        <taxon>Intestinibacter</taxon>
    </lineage>
</organism>
<dbReference type="InterPro" id="IPR024083">
    <property type="entry name" value="Fumarase/histidase_N"/>
</dbReference>
<dbReference type="NCBIfam" id="NF008909">
    <property type="entry name" value="PRK12273.1"/>
    <property type="match status" value="1"/>
</dbReference>
<dbReference type="InterPro" id="IPR051546">
    <property type="entry name" value="Aspartate_Ammonia-Lyase"/>
</dbReference>
<evidence type="ECO:0000313" key="5">
    <source>
        <dbReference type="EMBL" id="VYU01964.1"/>
    </source>
</evidence>
<protein>
    <submittedName>
        <fullName evidence="5">Aspartate ammonia-lyase</fullName>
        <ecNumber evidence="5">4.3.1.1</ecNumber>
    </submittedName>
</protein>
<evidence type="ECO:0000259" key="3">
    <source>
        <dbReference type="Pfam" id="PF00206"/>
    </source>
</evidence>
<dbReference type="InterPro" id="IPR008948">
    <property type="entry name" value="L-Aspartase-like"/>
</dbReference>
<dbReference type="PROSITE" id="PS00163">
    <property type="entry name" value="FUMARATE_LYASES"/>
    <property type="match status" value="1"/>
</dbReference>
<dbReference type="InterPro" id="IPR022761">
    <property type="entry name" value="Fumarate_lyase_N"/>
</dbReference>
<keyword evidence="1" id="KW-0028">Amino-acid biosynthesis</keyword>
<evidence type="ECO:0000259" key="4">
    <source>
        <dbReference type="Pfam" id="PF10415"/>
    </source>
</evidence>
<dbReference type="Gene3D" id="1.10.275.10">
    <property type="entry name" value="Fumarase/aspartase (N-terminal domain)"/>
    <property type="match status" value="1"/>
</dbReference>
<dbReference type="CDD" id="cd01357">
    <property type="entry name" value="Aspartase"/>
    <property type="match status" value="1"/>
</dbReference>
<dbReference type="InterPro" id="IPR018951">
    <property type="entry name" value="Fumarase_C_C"/>
</dbReference>
<dbReference type="InterPro" id="IPR000362">
    <property type="entry name" value="Fumarate_lyase_fam"/>
</dbReference>
<keyword evidence="2 5" id="KW-0456">Lyase</keyword>
<gene>
    <name evidence="5" type="primary">aspA</name>
    <name evidence="5" type="ORF">IBLFYP30_01539</name>
</gene>
<evidence type="ECO:0000256" key="1">
    <source>
        <dbReference type="ARBA" id="ARBA00022605"/>
    </source>
</evidence>
<dbReference type="Gene3D" id="1.10.40.30">
    <property type="entry name" value="Fumarase/aspartase (C-terminal domain)"/>
    <property type="match status" value="1"/>
</dbReference>
<dbReference type="GO" id="GO:0005829">
    <property type="term" value="C:cytosol"/>
    <property type="evidence" value="ECO:0007669"/>
    <property type="project" value="TreeGrafter"/>
</dbReference>
<dbReference type="SUPFAM" id="SSF48557">
    <property type="entry name" value="L-aspartase-like"/>
    <property type="match status" value="1"/>
</dbReference>
<dbReference type="GO" id="GO:0006531">
    <property type="term" value="P:aspartate metabolic process"/>
    <property type="evidence" value="ECO:0007669"/>
    <property type="project" value="TreeGrafter"/>
</dbReference>
<dbReference type="FunFam" id="1.10.275.10:FF:000001">
    <property type="entry name" value="Fumarate hydratase, mitochondrial"/>
    <property type="match status" value="1"/>
</dbReference>